<evidence type="ECO:0000256" key="1">
    <source>
        <dbReference type="SAM" id="MobiDB-lite"/>
    </source>
</evidence>
<keyword evidence="3" id="KW-1185">Reference proteome</keyword>
<comment type="caution">
    <text evidence="2">The sequence shown here is derived from an EMBL/GenBank/DDBJ whole genome shotgun (WGS) entry which is preliminary data.</text>
</comment>
<dbReference type="Proteomes" id="UP000821837">
    <property type="component" value="Chromosome 1"/>
</dbReference>
<evidence type="ECO:0000313" key="2">
    <source>
        <dbReference type="EMBL" id="KAH7984606.1"/>
    </source>
</evidence>
<organism evidence="2 3">
    <name type="scientific">Rhipicephalus sanguineus</name>
    <name type="common">Brown dog tick</name>
    <name type="synonym">Ixodes sanguineus</name>
    <dbReference type="NCBI Taxonomy" id="34632"/>
    <lineage>
        <taxon>Eukaryota</taxon>
        <taxon>Metazoa</taxon>
        <taxon>Ecdysozoa</taxon>
        <taxon>Arthropoda</taxon>
        <taxon>Chelicerata</taxon>
        <taxon>Arachnida</taxon>
        <taxon>Acari</taxon>
        <taxon>Parasitiformes</taxon>
        <taxon>Ixodida</taxon>
        <taxon>Ixodoidea</taxon>
        <taxon>Ixodidae</taxon>
        <taxon>Rhipicephalinae</taxon>
        <taxon>Rhipicephalus</taxon>
        <taxon>Rhipicephalus</taxon>
    </lineage>
</organism>
<name>A0A9D4TC15_RHISA</name>
<accession>A0A9D4TC15</accession>
<gene>
    <name evidence="2" type="ORF">HPB52_023080</name>
</gene>
<feature type="compositionally biased region" description="Basic and acidic residues" evidence="1">
    <location>
        <begin position="45"/>
        <end position="54"/>
    </location>
</feature>
<sequence>MPASPGGDSVISQDWCGIPRRRLHGLKKIQDFVVGKARRGRPRMRAQDTRHTHEAVLAIPQKDGRPPGQPKQEQL</sequence>
<reference evidence="2" key="1">
    <citation type="journal article" date="2020" name="Cell">
        <title>Large-Scale Comparative Analyses of Tick Genomes Elucidate Their Genetic Diversity and Vector Capacities.</title>
        <authorList>
            <consortium name="Tick Genome and Microbiome Consortium (TIGMIC)"/>
            <person name="Jia N."/>
            <person name="Wang J."/>
            <person name="Shi W."/>
            <person name="Du L."/>
            <person name="Sun Y."/>
            <person name="Zhan W."/>
            <person name="Jiang J.F."/>
            <person name="Wang Q."/>
            <person name="Zhang B."/>
            <person name="Ji P."/>
            <person name="Bell-Sakyi L."/>
            <person name="Cui X.M."/>
            <person name="Yuan T.T."/>
            <person name="Jiang B.G."/>
            <person name="Yang W.F."/>
            <person name="Lam T.T."/>
            <person name="Chang Q.C."/>
            <person name="Ding S.J."/>
            <person name="Wang X.J."/>
            <person name="Zhu J.G."/>
            <person name="Ruan X.D."/>
            <person name="Zhao L."/>
            <person name="Wei J.T."/>
            <person name="Ye R.Z."/>
            <person name="Que T.C."/>
            <person name="Du C.H."/>
            <person name="Zhou Y.H."/>
            <person name="Cheng J.X."/>
            <person name="Dai P.F."/>
            <person name="Guo W.B."/>
            <person name="Han X.H."/>
            <person name="Huang E.J."/>
            <person name="Li L.F."/>
            <person name="Wei W."/>
            <person name="Gao Y.C."/>
            <person name="Liu J.Z."/>
            <person name="Shao H.Z."/>
            <person name="Wang X."/>
            <person name="Wang C.C."/>
            <person name="Yang T.C."/>
            <person name="Huo Q.B."/>
            <person name="Li W."/>
            <person name="Chen H.Y."/>
            <person name="Chen S.E."/>
            <person name="Zhou L.G."/>
            <person name="Ni X.B."/>
            <person name="Tian J.H."/>
            <person name="Sheng Y."/>
            <person name="Liu T."/>
            <person name="Pan Y.S."/>
            <person name="Xia L.Y."/>
            <person name="Li J."/>
            <person name="Zhao F."/>
            <person name="Cao W.C."/>
        </authorList>
    </citation>
    <scope>NUCLEOTIDE SEQUENCE</scope>
    <source>
        <strain evidence="2">Rsan-2018</strain>
    </source>
</reference>
<dbReference type="AlphaFoldDB" id="A0A9D4TC15"/>
<evidence type="ECO:0000313" key="3">
    <source>
        <dbReference type="Proteomes" id="UP000821837"/>
    </source>
</evidence>
<proteinExistence type="predicted"/>
<feature type="region of interest" description="Disordered" evidence="1">
    <location>
        <begin position="37"/>
        <end position="75"/>
    </location>
</feature>
<protein>
    <submittedName>
        <fullName evidence="2">Uncharacterized protein</fullName>
    </submittedName>
</protein>
<reference evidence="2" key="2">
    <citation type="submission" date="2021-09" db="EMBL/GenBank/DDBJ databases">
        <authorList>
            <person name="Jia N."/>
            <person name="Wang J."/>
            <person name="Shi W."/>
            <person name="Du L."/>
            <person name="Sun Y."/>
            <person name="Zhan W."/>
            <person name="Jiang J."/>
            <person name="Wang Q."/>
            <person name="Zhang B."/>
            <person name="Ji P."/>
            <person name="Sakyi L.B."/>
            <person name="Cui X."/>
            <person name="Yuan T."/>
            <person name="Jiang B."/>
            <person name="Yang W."/>
            <person name="Lam T.T.-Y."/>
            <person name="Chang Q."/>
            <person name="Ding S."/>
            <person name="Wang X."/>
            <person name="Zhu J."/>
            <person name="Ruan X."/>
            <person name="Zhao L."/>
            <person name="Wei J."/>
            <person name="Que T."/>
            <person name="Du C."/>
            <person name="Cheng J."/>
            <person name="Dai P."/>
            <person name="Han X."/>
            <person name="Huang E."/>
            <person name="Gao Y."/>
            <person name="Liu J."/>
            <person name="Shao H."/>
            <person name="Ye R."/>
            <person name="Li L."/>
            <person name="Wei W."/>
            <person name="Wang X."/>
            <person name="Wang C."/>
            <person name="Huo Q."/>
            <person name="Li W."/>
            <person name="Guo W."/>
            <person name="Chen H."/>
            <person name="Chen S."/>
            <person name="Zhou L."/>
            <person name="Zhou L."/>
            <person name="Ni X."/>
            <person name="Tian J."/>
            <person name="Zhou Y."/>
            <person name="Sheng Y."/>
            <person name="Liu T."/>
            <person name="Pan Y."/>
            <person name="Xia L."/>
            <person name="Li J."/>
            <person name="Zhao F."/>
            <person name="Cao W."/>
        </authorList>
    </citation>
    <scope>NUCLEOTIDE SEQUENCE</scope>
    <source>
        <strain evidence="2">Rsan-2018</strain>
        <tissue evidence="2">Larvae</tissue>
    </source>
</reference>
<dbReference type="EMBL" id="JABSTV010001245">
    <property type="protein sequence ID" value="KAH7984606.1"/>
    <property type="molecule type" value="Genomic_DNA"/>
</dbReference>